<dbReference type="KEGG" id="spol:FH971_01790"/>
<accession>A0A4Y5YBB7</accession>
<keyword evidence="3" id="KW-1185">Reference proteome</keyword>
<evidence type="ECO:0000259" key="1">
    <source>
        <dbReference type="Pfam" id="PF14280"/>
    </source>
</evidence>
<organism evidence="2 3">
    <name type="scientific">Shewanella polaris</name>
    <dbReference type="NCBI Taxonomy" id="2588449"/>
    <lineage>
        <taxon>Bacteria</taxon>
        <taxon>Pseudomonadati</taxon>
        <taxon>Pseudomonadota</taxon>
        <taxon>Gammaproteobacteria</taxon>
        <taxon>Alteromonadales</taxon>
        <taxon>Shewanellaceae</taxon>
        <taxon>Shewanella</taxon>
    </lineage>
</organism>
<evidence type="ECO:0000313" key="3">
    <source>
        <dbReference type="Proteomes" id="UP000319809"/>
    </source>
</evidence>
<evidence type="ECO:0000313" key="2">
    <source>
        <dbReference type="EMBL" id="QDE29813.1"/>
    </source>
</evidence>
<dbReference type="RefSeq" id="WP_140233131.1">
    <property type="nucleotide sequence ID" value="NZ_CP041036.1"/>
</dbReference>
<dbReference type="Proteomes" id="UP000319809">
    <property type="component" value="Chromosome"/>
</dbReference>
<proteinExistence type="predicted"/>
<reference evidence="2 3" key="1">
    <citation type="submission" date="2019-06" db="EMBL/GenBank/DDBJ databases">
        <title>The genome of Shewanella sp. SM1901.</title>
        <authorList>
            <person name="Cha Q."/>
        </authorList>
    </citation>
    <scope>NUCLEOTIDE SEQUENCE [LARGE SCALE GENOMIC DNA]</scope>
    <source>
        <strain evidence="2 3">SM1901</strain>
    </source>
</reference>
<dbReference type="EMBL" id="CP041036">
    <property type="protein sequence ID" value="QDE29813.1"/>
    <property type="molecule type" value="Genomic_DNA"/>
</dbReference>
<sequence length="184" mass="20774">MSNVRGQGGSLTSHSKELVSISYMFAICAQTGLNLTEPKLDNDGVDVTLRGKGYKSYAWSKPKLDIQLKCTRFKRSNINFKSSTLSFQLKKENYNELIDLDYPSILIVHTVPTNQADWIKLTNHSIGLRYNCYWYSLMGEAELSKGSRTLKIPLSQRLTPEAAMWLMEQVASKKPIQNTGGVYV</sequence>
<dbReference type="Pfam" id="PF14280">
    <property type="entry name" value="DUF4365"/>
    <property type="match status" value="1"/>
</dbReference>
<dbReference type="InterPro" id="IPR025375">
    <property type="entry name" value="DUF4365"/>
</dbReference>
<name>A0A4Y5YBB7_9GAMM</name>
<gene>
    <name evidence="2" type="ORF">FH971_01790</name>
</gene>
<protein>
    <submittedName>
        <fullName evidence="2">DUF4365 domain-containing protein</fullName>
    </submittedName>
</protein>
<feature type="domain" description="DUF4365" evidence="1">
    <location>
        <begin position="19"/>
        <end position="169"/>
    </location>
</feature>
<dbReference type="AlphaFoldDB" id="A0A4Y5YBB7"/>